<dbReference type="GO" id="GO:0036297">
    <property type="term" value="P:interstrand cross-link repair"/>
    <property type="evidence" value="ECO:0007669"/>
    <property type="project" value="TreeGrafter"/>
</dbReference>
<dbReference type="EMBL" id="JANBUL010000007">
    <property type="protein sequence ID" value="KAJ2785800.1"/>
    <property type="molecule type" value="Genomic_DNA"/>
</dbReference>
<gene>
    <name evidence="8" type="primary">pso2</name>
    <name evidence="8" type="ORF">H4R18_000346</name>
</gene>
<keyword evidence="9" id="KW-1185">Reference proteome</keyword>
<dbReference type="SUPFAM" id="SSF56281">
    <property type="entry name" value="Metallo-hydrolase/oxidoreductase"/>
    <property type="match status" value="1"/>
</dbReference>
<dbReference type="GO" id="GO:0006303">
    <property type="term" value="P:double-strand break repair via nonhomologous end joining"/>
    <property type="evidence" value="ECO:0007669"/>
    <property type="project" value="TreeGrafter"/>
</dbReference>
<evidence type="ECO:0000256" key="3">
    <source>
        <dbReference type="ARBA" id="ARBA00022763"/>
    </source>
</evidence>
<dbReference type="InterPro" id="IPR036866">
    <property type="entry name" value="RibonucZ/Hydroxyglut_hydro"/>
</dbReference>
<evidence type="ECO:0000259" key="7">
    <source>
        <dbReference type="Pfam" id="PF07522"/>
    </source>
</evidence>
<dbReference type="Gene3D" id="3.40.50.12650">
    <property type="match status" value="1"/>
</dbReference>
<accession>A0A9W8HIJ3</accession>
<dbReference type="PANTHER" id="PTHR23240">
    <property type="entry name" value="DNA CROSS-LINK REPAIR PROTEIN PSO2/SNM1-RELATED"/>
    <property type="match status" value="1"/>
</dbReference>
<dbReference type="GO" id="GO:0035312">
    <property type="term" value="F:5'-3' DNA exonuclease activity"/>
    <property type="evidence" value="ECO:0007669"/>
    <property type="project" value="TreeGrafter"/>
</dbReference>
<protein>
    <submittedName>
        <fullName evidence="8">Repair protein PSO2 SNM1</fullName>
    </submittedName>
</protein>
<comment type="subcellular location">
    <subcellularLocation>
        <location evidence="1">Nucleus</location>
    </subcellularLocation>
</comment>
<dbReference type="OrthoDB" id="262529at2759"/>
<feature type="domain" description="DNA repair metallo-beta-lactamase" evidence="7">
    <location>
        <begin position="327"/>
        <end position="483"/>
    </location>
</feature>
<organism evidence="8 9">
    <name type="scientific">Coemansia javaensis</name>
    <dbReference type="NCBI Taxonomy" id="2761396"/>
    <lineage>
        <taxon>Eukaryota</taxon>
        <taxon>Fungi</taxon>
        <taxon>Fungi incertae sedis</taxon>
        <taxon>Zoopagomycota</taxon>
        <taxon>Kickxellomycotina</taxon>
        <taxon>Kickxellomycetes</taxon>
        <taxon>Kickxellales</taxon>
        <taxon>Kickxellaceae</taxon>
        <taxon>Coemansia</taxon>
    </lineage>
</organism>
<reference evidence="8" key="1">
    <citation type="submission" date="2022-07" db="EMBL/GenBank/DDBJ databases">
        <title>Phylogenomic reconstructions and comparative analyses of Kickxellomycotina fungi.</title>
        <authorList>
            <person name="Reynolds N.K."/>
            <person name="Stajich J.E."/>
            <person name="Barry K."/>
            <person name="Grigoriev I.V."/>
            <person name="Crous P."/>
            <person name="Smith M.E."/>
        </authorList>
    </citation>
    <scope>NUCLEOTIDE SEQUENCE</scope>
    <source>
        <strain evidence="8">NBRC 105414</strain>
    </source>
</reference>
<dbReference type="PANTHER" id="PTHR23240:SF6">
    <property type="entry name" value="DNA CROSS-LINK REPAIR 1A PROTEIN"/>
    <property type="match status" value="1"/>
</dbReference>
<dbReference type="InterPro" id="IPR011084">
    <property type="entry name" value="DRMBL"/>
</dbReference>
<keyword evidence="4" id="KW-0234">DNA repair</keyword>
<feature type="region of interest" description="Disordered" evidence="6">
    <location>
        <begin position="230"/>
        <end position="250"/>
    </location>
</feature>
<dbReference type="GO" id="GO:0005634">
    <property type="term" value="C:nucleus"/>
    <property type="evidence" value="ECO:0007669"/>
    <property type="project" value="UniProtKB-SubCell"/>
</dbReference>
<evidence type="ECO:0000256" key="2">
    <source>
        <dbReference type="ARBA" id="ARBA00010304"/>
    </source>
</evidence>
<evidence type="ECO:0000313" key="8">
    <source>
        <dbReference type="EMBL" id="KAJ2785800.1"/>
    </source>
</evidence>
<comment type="similarity">
    <text evidence="2">Belongs to the DNA repair metallo-beta-lactamase (DRMBL) family.</text>
</comment>
<evidence type="ECO:0000313" key="9">
    <source>
        <dbReference type="Proteomes" id="UP001140217"/>
    </source>
</evidence>
<dbReference type="AlphaFoldDB" id="A0A9W8HIJ3"/>
<evidence type="ECO:0000256" key="1">
    <source>
        <dbReference type="ARBA" id="ARBA00004123"/>
    </source>
</evidence>
<dbReference type="Pfam" id="PF07522">
    <property type="entry name" value="DRMBL"/>
    <property type="match status" value="1"/>
</dbReference>
<sequence>MAPRPERAPATQGGRAVPGYKRMPHTGFTVDAFRYGLVDGCTGYFLTHFHSDHYGGLTKGFAGDIFCSRITARCVVGRIGVDPGRVHALPMNTRCVVQGVFVTLLDANHCPGAAVILFEVPRDGRLVRIVHTGDFRATPELVDQILRVFAVDTAHPVTPETVAAAGAGCEGHTSPLIDYIYLDTTYLQPVYSFPRQSQVVQAVAEFSHCVHSDQAYLPAFLLRTARGGWSSRQSTPDRASPGPTEPLRPAATPSLITRWFQPRKRIAGGSSSSSDLWRRGRRVLFAVGSYTLGKERLFVEIALRLRSRVYVTEEKRRILGCIASPSLLALLTDDMAEAQVHVVSMAQVNMQKMGEYLAAVRRSGGAGFSSVVAFKPTGWAQAGRGFAWREQPPLEYPPELSQARLDLACDGKGPDAAAAALALEARLGSSGGCAFGIDSLRAHGSSPTVAIFPVPYSEHSSFSELAEFVCSLRAGQVVPTVPASDDKDRLADSWLRHWQRLGAEFERRAAPAPAGQYPALGLHVRALQHAA</sequence>
<keyword evidence="5" id="KW-0539">Nucleus</keyword>
<evidence type="ECO:0000256" key="5">
    <source>
        <dbReference type="ARBA" id="ARBA00023242"/>
    </source>
</evidence>
<dbReference type="Proteomes" id="UP001140217">
    <property type="component" value="Unassembled WGS sequence"/>
</dbReference>
<proteinExistence type="inferred from homology"/>
<comment type="caution">
    <text evidence="8">The sequence shown here is derived from an EMBL/GenBank/DDBJ whole genome shotgun (WGS) entry which is preliminary data.</text>
</comment>
<keyword evidence="3" id="KW-0227">DNA damage</keyword>
<dbReference type="CDD" id="cd16273">
    <property type="entry name" value="SNM1A-1C-like_MBL-fold"/>
    <property type="match status" value="1"/>
</dbReference>
<dbReference type="GO" id="GO:0003684">
    <property type="term" value="F:damaged DNA binding"/>
    <property type="evidence" value="ECO:0007669"/>
    <property type="project" value="TreeGrafter"/>
</dbReference>
<dbReference type="Gene3D" id="3.60.15.10">
    <property type="entry name" value="Ribonuclease Z/Hydroxyacylglutathione hydrolase-like"/>
    <property type="match status" value="1"/>
</dbReference>
<evidence type="ECO:0000256" key="4">
    <source>
        <dbReference type="ARBA" id="ARBA00023204"/>
    </source>
</evidence>
<evidence type="ECO:0000256" key="6">
    <source>
        <dbReference type="SAM" id="MobiDB-lite"/>
    </source>
</evidence>
<name>A0A9W8HIJ3_9FUNG</name>